<keyword evidence="3" id="KW-1185">Reference proteome</keyword>
<organism evidence="2 3">
    <name type="scientific">Petrotoga halophila DSM 16923</name>
    <dbReference type="NCBI Taxonomy" id="1122953"/>
    <lineage>
        <taxon>Bacteria</taxon>
        <taxon>Thermotogati</taxon>
        <taxon>Thermotogota</taxon>
        <taxon>Thermotogae</taxon>
        <taxon>Petrotogales</taxon>
        <taxon>Petrotogaceae</taxon>
        <taxon>Petrotoga</taxon>
    </lineage>
</organism>
<comment type="caution">
    <text evidence="2">The sequence shown here is derived from an EMBL/GenBank/DDBJ whole genome shotgun (WGS) entry which is preliminary data.</text>
</comment>
<dbReference type="Pfam" id="PF16289">
    <property type="entry name" value="PIN_12"/>
    <property type="match status" value="1"/>
</dbReference>
<dbReference type="Proteomes" id="UP000236950">
    <property type="component" value="Unassembled WGS sequence"/>
</dbReference>
<name>A0A2S5E910_9BACT</name>
<dbReference type="RefSeq" id="WP_103899302.1">
    <property type="nucleotide sequence ID" value="NZ_JALY01000304.1"/>
</dbReference>
<accession>A0A2S5E910</accession>
<evidence type="ECO:0000313" key="2">
    <source>
        <dbReference type="EMBL" id="POZ89623.1"/>
    </source>
</evidence>
<gene>
    <name evidence="2" type="ORF">AA81_13110</name>
</gene>
<reference evidence="2 3" key="1">
    <citation type="submission" date="2014-01" db="EMBL/GenBank/DDBJ databases">
        <title>Comparative genomics of Petrotoga.</title>
        <authorList>
            <person name="Chow K."/>
            <person name="Charchuk R."/>
            <person name="Nesbo C.L."/>
        </authorList>
    </citation>
    <scope>NUCLEOTIDE SEQUENCE [LARGE SCALE GENOMIC DNA]</scope>
    <source>
        <strain evidence="2 3">DSM 16923</strain>
    </source>
</reference>
<proteinExistence type="predicted"/>
<dbReference type="InterPro" id="IPR032557">
    <property type="entry name" value="DUF4935"/>
</dbReference>
<sequence length="204" mass="23955">MYLFIDTNIFLSFYHFTSEDLEELNKLGVLLKQKEVRLYLPEQVVDEFRRNRENKIMAALKQLQEPKLKLQYPQLCKDYEEYLTLKELLEECEKQRSTLVDKIMKDVAKQTLKADVTIQNLFEKATRISIDDNLVDKAYVRMQVGNPPGKGGSLGDAINWEALLKNVPVGENLHFITDDKDYRSIVDRNNFMEFLSEEWTECYG</sequence>
<evidence type="ECO:0000259" key="1">
    <source>
        <dbReference type="Pfam" id="PF16289"/>
    </source>
</evidence>
<evidence type="ECO:0000313" key="3">
    <source>
        <dbReference type="Proteomes" id="UP000236950"/>
    </source>
</evidence>
<protein>
    <recommendedName>
        <fullName evidence="1">DUF4935 domain-containing protein</fullName>
    </recommendedName>
</protein>
<dbReference type="AlphaFoldDB" id="A0A2S5E910"/>
<dbReference type="EMBL" id="JALY01000304">
    <property type="protein sequence ID" value="POZ89623.1"/>
    <property type="molecule type" value="Genomic_DNA"/>
</dbReference>
<feature type="domain" description="DUF4935" evidence="1">
    <location>
        <begin position="3"/>
        <end position="182"/>
    </location>
</feature>